<dbReference type="EMBL" id="BAAAZE010000008">
    <property type="protein sequence ID" value="GAA4020098.1"/>
    <property type="molecule type" value="Genomic_DNA"/>
</dbReference>
<sequence>MPNRTDAPLLLVEDNPDDLALSLRAFRLAGLVNPIVVARDGIDALEQLAMHRGPDLPVLVVLDLKMPRLDGIGVLKAIRADPRTCLIPVLILTSSVLSDDIRACYGVGANSYLVKPIDFAEFASTVALMTQYWLHCNALPPPAELV</sequence>
<organism evidence="3 4">
    <name type="scientific">Actimicrobium antarcticum</name>
    <dbReference type="NCBI Taxonomy" id="1051899"/>
    <lineage>
        <taxon>Bacteria</taxon>
        <taxon>Pseudomonadati</taxon>
        <taxon>Pseudomonadota</taxon>
        <taxon>Betaproteobacteria</taxon>
        <taxon>Burkholderiales</taxon>
        <taxon>Oxalobacteraceae</taxon>
        <taxon>Actimicrobium</taxon>
    </lineage>
</organism>
<evidence type="ECO:0000256" key="1">
    <source>
        <dbReference type="PROSITE-ProRule" id="PRU00169"/>
    </source>
</evidence>
<dbReference type="CDD" id="cd17557">
    <property type="entry name" value="REC_Rcp-like"/>
    <property type="match status" value="1"/>
</dbReference>
<comment type="caution">
    <text evidence="3">The sequence shown here is derived from an EMBL/GenBank/DDBJ whole genome shotgun (WGS) entry which is preliminary data.</text>
</comment>
<dbReference type="PANTHER" id="PTHR44520">
    <property type="entry name" value="RESPONSE REGULATOR RCP1-RELATED"/>
    <property type="match status" value="1"/>
</dbReference>
<accession>A0ABP7T2P3</accession>
<protein>
    <submittedName>
        <fullName evidence="3">Response regulator</fullName>
    </submittedName>
</protein>
<name>A0ABP7T2P3_9BURK</name>
<feature type="domain" description="Response regulatory" evidence="2">
    <location>
        <begin position="8"/>
        <end position="130"/>
    </location>
</feature>
<evidence type="ECO:0000259" key="2">
    <source>
        <dbReference type="PROSITE" id="PS50110"/>
    </source>
</evidence>
<evidence type="ECO:0000313" key="3">
    <source>
        <dbReference type="EMBL" id="GAA4020098.1"/>
    </source>
</evidence>
<reference evidence="4" key="1">
    <citation type="journal article" date="2019" name="Int. J. Syst. Evol. Microbiol.">
        <title>The Global Catalogue of Microorganisms (GCM) 10K type strain sequencing project: providing services to taxonomists for standard genome sequencing and annotation.</title>
        <authorList>
            <consortium name="The Broad Institute Genomics Platform"/>
            <consortium name="The Broad Institute Genome Sequencing Center for Infectious Disease"/>
            <person name="Wu L."/>
            <person name="Ma J."/>
        </authorList>
    </citation>
    <scope>NUCLEOTIDE SEQUENCE [LARGE SCALE GENOMIC DNA]</scope>
    <source>
        <strain evidence="4">JCM 16673</strain>
    </source>
</reference>
<gene>
    <name evidence="3" type="ORF">GCM10022212_15580</name>
</gene>
<dbReference type="InterPro" id="IPR001789">
    <property type="entry name" value="Sig_transdc_resp-reg_receiver"/>
</dbReference>
<dbReference type="InterPro" id="IPR052893">
    <property type="entry name" value="TCS_response_regulator"/>
</dbReference>
<dbReference type="SMART" id="SM00448">
    <property type="entry name" value="REC"/>
    <property type="match status" value="1"/>
</dbReference>
<dbReference type="RefSeq" id="WP_344762719.1">
    <property type="nucleotide sequence ID" value="NZ_BAAAZE010000008.1"/>
</dbReference>
<keyword evidence="4" id="KW-1185">Reference proteome</keyword>
<evidence type="ECO:0000313" key="4">
    <source>
        <dbReference type="Proteomes" id="UP001501353"/>
    </source>
</evidence>
<keyword evidence="1" id="KW-0597">Phosphoprotein</keyword>
<dbReference type="PANTHER" id="PTHR44520:SF1">
    <property type="entry name" value="TWO-COMPONENT SYSTEM REGULATORY PROTEIN"/>
    <property type="match status" value="1"/>
</dbReference>
<dbReference type="Gene3D" id="3.40.50.2300">
    <property type="match status" value="1"/>
</dbReference>
<dbReference type="InterPro" id="IPR011006">
    <property type="entry name" value="CheY-like_superfamily"/>
</dbReference>
<dbReference type="PROSITE" id="PS50110">
    <property type="entry name" value="RESPONSE_REGULATORY"/>
    <property type="match status" value="1"/>
</dbReference>
<proteinExistence type="predicted"/>
<feature type="modified residue" description="4-aspartylphosphate" evidence="1">
    <location>
        <position position="63"/>
    </location>
</feature>
<dbReference type="SUPFAM" id="SSF52172">
    <property type="entry name" value="CheY-like"/>
    <property type="match status" value="1"/>
</dbReference>
<dbReference type="Proteomes" id="UP001501353">
    <property type="component" value="Unassembled WGS sequence"/>
</dbReference>
<dbReference type="Pfam" id="PF00072">
    <property type="entry name" value="Response_reg"/>
    <property type="match status" value="1"/>
</dbReference>